<dbReference type="Gene3D" id="1.20.1050.10">
    <property type="match status" value="1"/>
</dbReference>
<dbReference type="Gene3D" id="3.40.30.10">
    <property type="entry name" value="Glutaredoxin"/>
    <property type="match status" value="1"/>
</dbReference>
<dbReference type="InterPro" id="IPR036249">
    <property type="entry name" value="Thioredoxin-like_sf"/>
</dbReference>
<dbReference type="InterPro" id="IPR004046">
    <property type="entry name" value="GST_C"/>
</dbReference>
<evidence type="ECO:0000313" key="3">
    <source>
        <dbReference type="EMBL" id="EJF90302.1"/>
    </source>
</evidence>
<dbReference type="InterPro" id="IPR036282">
    <property type="entry name" value="Glutathione-S-Trfase_C_sf"/>
</dbReference>
<dbReference type="RefSeq" id="WP_008038479.1">
    <property type="nucleotide sequence ID" value="NZ_JH725147.1"/>
</dbReference>
<dbReference type="InterPro" id="IPR040079">
    <property type="entry name" value="Glutathione_S-Trfase"/>
</dbReference>
<gene>
    <name evidence="3" type="ORF">ME5_00703</name>
</gene>
<accession>J1JYX2</accession>
<dbReference type="InterPro" id="IPR010987">
    <property type="entry name" value="Glutathione-S-Trfase_C-like"/>
</dbReference>
<dbReference type="SUPFAM" id="SSF47616">
    <property type="entry name" value="GST C-terminal domain-like"/>
    <property type="match status" value="1"/>
</dbReference>
<dbReference type="Pfam" id="PF13409">
    <property type="entry name" value="GST_N_2"/>
    <property type="match status" value="1"/>
</dbReference>
<dbReference type="OrthoDB" id="7583243at2"/>
<dbReference type="eggNOG" id="COG0625">
    <property type="taxonomic scope" value="Bacteria"/>
</dbReference>
<dbReference type="SFLD" id="SFLDG01150">
    <property type="entry name" value="Main.1:_Beta-like"/>
    <property type="match status" value="1"/>
</dbReference>
<dbReference type="SFLD" id="SFLDG00358">
    <property type="entry name" value="Main_(cytGST)"/>
    <property type="match status" value="1"/>
</dbReference>
<dbReference type="PANTHER" id="PTHR44051">
    <property type="entry name" value="GLUTATHIONE S-TRANSFERASE-RELATED"/>
    <property type="match status" value="1"/>
</dbReference>
<proteinExistence type="predicted"/>
<dbReference type="PROSITE" id="PS50405">
    <property type="entry name" value="GST_CTER"/>
    <property type="match status" value="1"/>
</dbReference>
<evidence type="ECO:0008006" key="5">
    <source>
        <dbReference type="Google" id="ProtNLM"/>
    </source>
</evidence>
<sequence length="195" mass="22129">MKLYYAPGACSLAAQITANEANIPVFLVKIDLSTKTTQDGANFFDINPKGCVPALELSDGRILTEIPAILQYLADLKPEKNLAEKPATFERAKVLEWLNFVATELQVNFSFAFQNPSDEQRKKGIEKLLKRFDFVEKQLEQSDFIASENFTIADAYLFTVLTWCPIVKIDYSDKPMLVKYFNKLSERESVKNILS</sequence>
<dbReference type="CDD" id="cd03188">
    <property type="entry name" value="GST_C_Beta"/>
    <property type="match status" value="1"/>
</dbReference>
<dbReference type="PROSITE" id="PS50404">
    <property type="entry name" value="GST_NTER"/>
    <property type="match status" value="1"/>
</dbReference>
<feature type="domain" description="GST C-terminal" evidence="2">
    <location>
        <begin position="87"/>
        <end position="195"/>
    </location>
</feature>
<dbReference type="CDD" id="cd03057">
    <property type="entry name" value="GST_N_Beta"/>
    <property type="match status" value="1"/>
</dbReference>
<dbReference type="EMBL" id="AIMB01000007">
    <property type="protein sequence ID" value="EJF90302.1"/>
    <property type="molecule type" value="Genomic_DNA"/>
</dbReference>
<dbReference type="PANTHER" id="PTHR44051:SF8">
    <property type="entry name" value="GLUTATHIONE S-TRANSFERASE GSTA"/>
    <property type="match status" value="1"/>
</dbReference>
<protein>
    <recommendedName>
        <fullName evidence="5">Glutathione S-transferase</fullName>
    </recommendedName>
</protein>
<evidence type="ECO:0000259" key="2">
    <source>
        <dbReference type="PROSITE" id="PS50405"/>
    </source>
</evidence>
<dbReference type="InterPro" id="IPR004045">
    <property type="entry name" value="Glutathione_S-Trfase_N"/>
</dbReference>
<name>J1JYX2_9HYPH</name>
<dbReference type="PATRIC" id="fig|1094558.3.peg.767"/>
<evidence type="ECO:0000259" key="1">
    <source>
        <dbReference type="PROSITE" id="PS50404"/>
    </source>
</evidence>
<evidence type="ECO:0000313" key="4">
    <source>
        <dbReference type="Proteomes" id="UP000008952"/>
    </source>
</evidence>
<reference evidence="3 4" key="1">
    <citation type="submission" date="2012-03" db="EMBL/GenBank/DDBJ databases">
        <title>The Genome Sequence of Bartonella tamiae Th239.</title>
        <authorList>
            <consortium name="The Broad Institute Genome Sequencing Platform"/>
            <consortium name="The Broad Institute Genome Sequencing Center for Infectious Disease"/>
            <person name="Feldgarden M."/>
            <person name="Kirby J."/>
            <person name="Kosoy M."/>
            <person name="Birtles R."/>
            <person name="Probert W.S."/>
            <person name="Chiaraviglio L."/>
            <person name="Young S.K."/>
            <person name="Zeng Q."/>
            <person name="Gargeya S."/>
            <person name="Fitzgerald M."/>
            <person name="Haas B."/>
            <person name="Abouelleil A."/>
            <person name="Alvarado L."/>
            <person name="Arachchi H.M."/>
            <person name="Berlin A."/>
            <person name="Chapman S.B."/>
            <person name="Gearin G."/>
            <person name="Goldberg J."/>
            <person name="Griggs A."/>
            <person name="Gujja S."/>
            <person name="Hansen M."/>
            <person name="Heiman D."/>
            <person name="Howarth C."/>
            <person name="Larimer J."/>
            <person name="Lui A."/>
            <person name="MacDonald P.J.P."/>
            <person name="McCowen C."/>
            <person name="Montmayeur A."/>
            <person name="Murphy C."/>
            <person name="Neiman D."/>
            <person name="Pearson M."/>
            <person name="Priest M."/>
            <person name="Roberts A."/>
            <person name="Saif S."/>
            <person name="Shea T."/>
            <person name="Sisk P."/>
            <person name="Stolte C."/>
            <person name="Sykes S."/>
            <person name="Wortman J."/>
            <person name="Nusbaum C."/>
            <person name="Birren B."/>
        </authorList>
    </citation>
    <scope>NUCLEOTIDE SEQUENCE [LARGE SCALE GENOMIC DNA]</scope>
    <source>
        <strain evidence="3 4">Th239</strain>
    </source>
</reference>
<feature type="domain" description="GST N-terminal" evidence="1">
    <location>
        <begin position="1"/>
        <end position="81"/>
    </location>
</feature>
<dbReference type="SUPFAM" id="SSF52833">
    <property type="entry name" value="Thioredoxin-like"/>
    <property type="match status" value="1"/>
</dbReference>
<dbReference type="Pfam" id="PF00043">
    <property type="entry name" value="GST_C"/>
    <property type="match status" value="1"/>
</dbReference>
<dbReference type="NCBIfam" id="NF007831">
    <property type="entry name" value="PRK10542.1"/>
    <property type="match status" value="1"/>
</dbReference>
<dbReference type="SFLD" id="SFLDS00019">
    <property type="entry name" value="Glutathione_Transferase_(cytos"/>
    <property type="match status" value="1"/>
</dbReference>
<dbReference type="STRING" id="1094558.ME5_00703"/>
<organism evidence="3 4">
    <name type="scientific">Bartonella tamiae Th239</name>
    <dbReference type="NCBI Taxonomy" id="1094558"/>
    <lineage>
        <taxon>Bacteria</taxon>
        <taxon>Pseudomonadati</taxon>
        <taxon>Pseudomonadota</taxon>
        <taxon>Alphaproteobacteria</taxon>
        <taxon>Hyphomicrobiales</taxon>
        <taxon>Bartonellaceae</taxon>
        <taxon>Bartonella</taxon>
    </lineage>
</organism>
<dbReference type="Proteomes" id="UP000008952">
    <property type="component" value="Unassembled WGS sequence"/>
</dbReference>
<dbReference type="AlphaFoldDB" id="J1JYX2"/>
<dbReference type="HOGENOM" id="CLU_011226_6_1_5"/>
<comment type="caution">
    <text evidence="3">The sequence shown here is derived from an EMBL/GenBank/DDBJ whole genome shotgun (WGS) entry which is preliminary data.</text>
</comment>
<keyword evidence="4" id="KW-1185">Reference proteome</keyword>